<feature type="domain" description="Aldehyde dehydrogenase" evidence="2">
    <location>
        <begin position="18"/>
        <end position="468"/>
    </location>
</feature>
<dbReference type="Gene3D" id="3.40.605.10">
    <property type="entry name" value="Aldehyde Dehydrogenase, Chain A, domain 1"/>
    <property type="match status" value="1"/>
</dbReference>
<evidence type="ECO:0000313" key="4">
    <source>
        <dbReference type="EMBL" id="PWK21362.1"/>
    </source>
</evidence>
<dbReference type="Proteomes" id="UP000245667">
    <property type="component" value="Unassembled WGS sequence"/>
</dbReference>
<evidence type="ECO:0000313" key="5">
    <source>
        <dbReference type="Proteomes" id="UP000245667"/>
    </source>
</evidence>
<dbReference type="InterPro" id="IPR015590">
    <property type="entry name" value="Aldehyde_DH_dom"/>
</dbReference>
<evidence type="ECO:0000256" key="1">
    <source>
        <dbReference type="ARBA" id="ARBA00023002"/>
    </source>
</evidence>
<dbReference type="InterPro" id="IPR016162">
    <property type="entry name" value="Ald_DH_N"/>
</dbReference>
<dbReference type="InterPro" id="IPR050740">
    <property type="entry name" value="Aldehyde_DH_Superfamily"/>
</dbReference>
<dbReference type="InterPro" id="IPR044151">
    <property type="entry name" value="ALDH_KGSADH"/>
</dbReference>
<dbReference type="Pfam" id="PF00171">
    <property type="entry name" value="Aldedh"/>
    <property type="match status" value="1"/>
</dbReference>
<dbReference type="PANTHER" id="PTHR43353:SF3">
    <property type="entry name" value="ALDEHYDE DEHYDROGENASE-RELATED"/>
    <property type="match status" value="1"/>
</dbReference>
<reference evidence="3 6" key="2">
    <citation type="submission" date="2020-07" db="EMBL/GenBank/DDBJ databases">
        <title>The draft genome sequence of Maribacter polysiphoniae KCTC 22021.</title>
        <authorList>
            <person name="Mu L."/>
        </authorList>
    </citation>
    <scope>NUCLEOTIDE SEQUENCE [LARGE SCALE GENOMIC DNA]</scope>
    <source>
        <strain evidence="3 6">KCTC 22021</strain>
    </source>
</reference>
<dbReference type="GO" id="GO:0016620">
    <property type="term" value="F:oxidoreductase activity, acting on the aldehyde or oxo group of donors, NAD or NADP as acceptor"/>
    <property type="evidence" value="ECO:0007669"/>
    <property type="project" value="InterPro"/>
</dbReference>
<evidence type="ECO:0000259" key="2">
    <source>
        <dbReference type="Pfam" id="PF00171"/>
    </source>
</evidence>
<sequence length="528" mass="56341">MITGKNFIGNSRSGKGDTTYKTFNPQLNTENNFSFVEATEDEIDEAVRLATVASIEFGAMSGVEKAGFLNAIADEILDLDELLIKTYCSETGLPEGRAIGERGRTIGQLRAFAALVKEGSWVEASIDTAIPDRTPVPKPDLRKMLIPLGPVVVFGASNFPLAYSTAGGDTAAAFAAGCPVIVKSHPMHAGTGELVASAIVKAIQKTNMPNGVFSNLNSSGIEVGSALVKHPGVKAVGFTGSIGGGRALFDLASQRKEPIPVFAEMGSVNPVVILPDALHKRGADLAKTYAGSITLGTGQFCTNPGLLLGIKSGALTDFINKLSDEIIKIEPTCMLHPNIIGAYEHKKDKALSQAGLQVMADKKAPNVQANYARQTVTTVEGKTFLQNTALHQEVFGPYSIVVQCEDVDQLEEIIRNLEGQLTGTIIAEENELAGHQKIVSALQNRVGRLIYNGVPTGVEVCPSMQHGGPYPASTDSRFTAVGIHSIKRWVRPISYQDWPDNLLPNALKNSNPLGISRLVNNEQTKNNV</sequence>
<dbReference type="Proteomes" id="UP000651837">
    <property type="component" value="Unassembled WGS sequence"/>
</dbReference>
<comment type="caution">
    <text evidence="4">The sequence shown here is derived from an EMBL/GenBank/DDBJ whole genome shotgun (WGS) entry which is preliminary data.</text>
</comment>
<dbReference type="SUPFAM" id="SSF53720">
    <property type="entry name" value="ALDH-like"/>
    <property type="match status" value="1"/>
</dbReference>
<dbReference type="EMBL" id="QGGQ01000012">
    <property type="protein sequence ID" value="PWK21362.1"/>
    <property type="molecule type" value="Genomic_DNA"/>
</dbReference>
<evidence type="ECO:0000313" key="3">
    <source>
        <dbReference type="EMBL" id="MBD1262528.1"/>
    </source>
</evidence>
<dbReference type="RefSeq" id="WP_109654145.1">
    <property type="nucleotide sequence ID" value="NZ_JACWLN010000011.1"/>
</dbReference>
<accession>A0A316DVJ0</accession>
<name>A0A316DVJ0_9FLAO</name>
<dbReference type="EMBL" id="JACWLN010000011">
    <property type="protein sequence ID" value="MBD1262528.1"/>
    <property type="molecule type" value="Genomic_DNA"/>
</dbReference>
<gene>
    <name evidence="3" type="ORF">HZY62_18155</name>
    <name evidence="4" type="ORF">LX92_03866</name>
</gene>
<reference evidence="4 5" key="1">
    <citation type="submission" date="2018-05" db="EMBL/GenBank/DDBJ databases">
        <title>Genomic Encyclopedia of Archaeal and Bacterial Type Strains, Phase II (KMG-II): from individual species to whole genera.</title>
        <authorList>
            <person name="Goeker M."/>
        </authorList>
    </citation>
    <scope>NUCLEOTIDE SEQUENCE [LARGE SCALE GENOMIC DNA]</scope>
    <source>
        <strain evidence="4 5">DSM 23514</strain>
    </source>
</reference>
<proteinExistence type="predicted"/>
<dbReference type="InterPro" id="IPR016161">
    <property type="entry name" value="Ald_DH/histidinol_DH"/>
</dbReference>
<evidence type="ECO:0000313" key="6">
    <source>
        <dbReference type="Proteomes" id="UP000651837"/>
    </source>
</evidence>
<dbReference type="CDD" id="cd07129">
    <property type="entry name" value="ALDH_KGSADH"/>
    <property type="match status" value="1"/>
</dbReference>
<dbReference type="Gene3D" id="3.40.309.10">
    <property type="entry name" value="Aldehyde Dehydrogenase, Chain A, domain 2"/>
    <property type="match status" value="1"/>
</dbReference>
<organism evidence="4 5">
    <name type="scientific">Maribacter polysiphoniae</name>
    <dbReference type="NCBI Taxonomy" id="429344"/>
    <lineage>
        <taxon>Bacteria</taxon>
        <taxon>Pseudomonadati</taxon>
        <taxon>Bacteroidota</taxon>
        <taxon>Flavobacteriia</taxon>
        <taxon>Flavobacteriales</taxon>
        <taxon>Flavobacteriaceae</taxon>
        <taxon>Maribacter</taxon>
    </lineage>
</organism>
<protein>
    <submittedName>
        <fullName evidence="3">Aldehyde dehydrogenase (NADP(+))</fullName>
    </submittedName>
    <submittedName>
        <fullName evidence="4">NADP-dependent aldehyde dehydrogenase</fullName>
    </submittedName>
</protein>
<dbReference type="AlphaFoldDB" id="A0A316DVJ0"/>
<keyword evidence="6" id="KW-1185">Reference proteome</keyword>
<keyword evidence="1" id="KW-0560">Oxidoreductase</keyword>
<dbReference type="OrthoDB" id="9770537at2"/>
<dbReference type="PANTHER" id="PTHR43353">
    <property type="entry name" value="SUCCINATE-SEMIALDEHYDE DEHYDROGENASE, MITOCHONDRIAL"/>
    <property type="match status" value="1"/>
</dbReference>
<dbReference type="InterPro" id="IPR016163">
    <property type="entry name" value="Ald_DH_C"/>
</dbReference>